<gene>
    <name evidence="1" type="ORF">CP49_25825</name>
</gene>
<reference evidence="1 2" key="1">
    <citation type="submission" date="2014-03" db="EMBL/GenBank/DDBJ databases">
        <title>Bradyrhizobium valentinum sp. nov., isolated from effective nodules of Lupinus mariae-josephae, a lupine endemic of basic-lime soils in Eastern Spain.</title>
        <authorList>
            <person name="Duran D."/>
            <person name="Rey L."/>
            <person name="Navarro A."/>
            <person name="Busquets A."/>
            <person name="Imperial J."/>
            <person name="Ruiz-Argueso T."/>
        </authorList>
    </citation>
    <scope>NUCLEOTIDE SEQUENCE [LARGE SCALE GENOMIC DNA]</scope>
    <source>
        <strain evidence="1 2">LmjM3</strain>
    </source>
</reference>
<comment type="caution">
    <text evidence="1">The sequence shown here is derived from an EMBL/GenBank/DDBJ whole genome shotgun (WGS) entry which is preliminary data.</text>
</comment>
<evidence type="ECO:0008006" key="3">
    <source>
        <dbReference type="Google" id="ProtNLM"/>
    </source>
</evidence>
<evidence type="ECO:0000313" key="2">
    <source>
        <dbReference type="Proteomes" id="UP000051913"/>
    </source>
</evidence>
<dbReference type="RefSeq" id="WP_057848400.1">
    <property type="nucleotide sequence ID" value="NZ_LLXX01000006.1"/>
</dbReference>
<dbReference type="AlphaFoldDB" id="A0A0R3MBC0"/>
<evidence type="ECO:0000313" key="1">
    <source>
        <dbReference type="EMBL" id="KRR14534.1"/>
    </source>
</evidence>
<protein>
    <recommendedName>
        <fullName evidence="3">Phage major capsid protein</fullName>
    </recommendedName>
</protein>
<dbReference type="EMBL" id="LLXX01000006">
    <property type="protein sequence ID" value="KRR14534.1"/>
    <property type="molecule type" value="Genomic_DNA"/>
</dbReference>
<name>A0A0R3MBC0_9BRAD</name>
<dbReference type="Proteomes" id="UP000051913">
    <property type="component" value="Unassembled WGS sequence"/>
</dbReference>
<proteinExistence type="predicted"/>
<sequence>MSTAPRPIPLRPDRDATAREWRRSFVNNATVTVLSRIRKTSPEEIRLELRGAVEPMKAADYPGGTVAKLMLLAPTSAAAKLFELAVKVDLSGASSFSFPLASMFTEAKFVEEGFPIPVGQGTFEGMPLGPVRKVALIAALTNELETATASVASTIIEHVLKVAVGNGLAKVLFSADAATDLAPPGLLFGVTPIAAGASMSDDLSALAGAISAAGIDAESVVFVAAAEQAMAIKLAAGPHFNHRVISANIAPGMIVAVAVDGLAIAGSGVPVVDVSKHGTLHLADPAEQIALPGAPATIAAPVISMLQTDSFALRCVARLSWSAAPGAVAWIENAAW</sequence>
<keyword evidence="2" id="KW-1185">Reference proteome</keyword>
<organism evidence="1 2">
    <name type="scientific">Bradyrhizobium valentinum</name>
    <dbReference type="NCBI Taxonomy" id="1518501"/>
    <lineage>
        <taxon>Bacteria</taxon>
        <taxon>Pseudomonadati</taxon>
        <taxon>Pseudomonadota</taxon>
        <taxon>Alphaproteobacteria</taxon>
        <taxon>Hyphomicrobiales</taxon>
        <taxon>Nitrobacteraceae</taxon>
        <taxon>Bradyrhizobium</taxon>
    </lineage>
</organism>
<accession>A0A0R3MBC0</accession>